<proteinExistence type="inferred from homology"/>
<keyword evidence="4" id="KW-0812">Transmembrane</keyword>
<keyword evidence="4" id="KW-1133">Transmembrane helix</keyword>
<dbReference type="Gene3D" id="3.40.50.720">
    <property type="entry name" value="NAD(P)-binding Rossmann-like Domain"/>
    <property type="match status" value="1"/>
</dbReference>
<evidence type="ECO:0000256" key="3">
    <source>
        <dbReference type="RuleBase" id="RU000363"/>
    </source>
</evidence>
<dbReference type="PRINTS" id="PR00081">
    <property type="entry name" value="GDHRDH"/>
</dbReference>
<evidence type="ECO:0000256" key="4">
    <source>
        <dbReference type="SAM" id="Phobius"/>
    </source>
</evidence>
<keyword evidence="4" id="KW-0472">Membrane</keyword>
<accession>A0A5M8B6Q7</accession>
<dbReference type="GO" id="GO:0016020">
    <property type="term" value="C:membrane"/>
    <property type="evidence" value="ECO:0007669"/>
    <property type="project" value="TreeGrafter"/>
</dbReference>
<comment type="similarity">
    <text evidence="1 3">Belongs to the short-chain dehydrogenases/reductases (SDR) family.</text>
</comment>
<protein>
    <submittedName>
        <fullName evidence="6">SDR family oxidoreductase</fullName>
    </submittedName>
</protein>
<dbReference type="InterPro" id="IPR036291">
    <property type="entry name" value="NAD(P)-bd_dom_sf"/>
</dbReference>
<name>A0A5M8B6Q7_9BURK</name>
<evidence type="ECO:0000313" key="6">
    <source>
        <dbReference type="EMBL" id="KAA6129610.1"/>
    </source>
</evidence>
<gene>
    <name evidence="6" type="ORF">F1599_04810</name>
</gene>
<evidence type="ECO:0000256" key="2">
    <source>
        <dbReference type="ARBA" id="ARBA00023002"/>
    </source>
</evidence>
<evidence type="ECO:0000313" key="7">
    <source>
        <dbReference type="Proteomes" id="UP000324324"/>
    </source>
</evidence>
<dbReference type="SUPFAM" id="SSF51735">
    <property type="entry name" value="NAD(P)-binding Rossmann-fold domains"/>
    <property type="match status" value="1"/>
</dbReference>
<evidence type="ECO:0000259" key="5">
    <source>
        <dbReference type="SMART" id="SM00822"/>
    </source>
</evidence>
<dbReference type="InterPro" id="IPR020904">
    <property type="entry name" value="Sc_DH/Rdtase_CS"/>
</dbReference>
<dbReference type="PANTHER" id="PTHR44196">
    <property type="entry name" value="DEHYDROGENASE/REDUCTASE SDR FAMILY MEMBER 7B"/>
    <property type="match status" value="1"/>
</dbReference>
<dbReference type="InterPro" id="IPR057326">
    <property type="entry name" value="KR_dom"/>
</dbReference>
<dbReference type="PROSITE" id="PS00061">
    <property type="entry name" value="ADH_SHORT"/>
    <property type="match status" value="1"/>
</dbReference>
<keyword evidence="7" id="KW-1185">Reference proteome</keyword>
<evidence type="ECO:0000256" key="1">
    <source>
        <dbReference type="ARBA" id="ARBA00006484"/>
    </source>
</evidence>
<dbReference type="Proteomes" id="UP000324324">
    <property type="component" value="Unassembled WGS sequence"/>
</dbReference>
<feature type="domain" description="Ketoreductase" evidence="5">
    <location>
        <begin position="11"/>
        <end position="196"/>
    </location>
</feature>
<sequence>MRMTLKKIGSQVIVITGATSGVGLLAARKAAARGAKLVLAARSEEALHQLAEQLRETGSEVITVPTDVGDLEAVKALAQAAIERFGGFDTWVNNAGVTIYGRYNEVPMEDQRKLFDTNYWGVVHGSLVAAAHLRERGGAIINMGSEASDVPLPLQSAYAASKHAIKGFTDSLRLELEQERAPVSVTLIKPAALDTPFASHAKNYLDVEPELAPPVYDPEMAAEAILFAAEHPRRDMFVGAASKAMSSAAYHMPALYDRVMRRFLGRAQCTARPAGPRENNALFQATNDLVEREGRRHVVRTCPYTASTRHPVMTGAMVVGASLALAAALGMRRTRMR</sequence>
<feature type="transmembrane region" description="Helical" evidence="4">
    <location>
        <begin position="312"/>
        <end position="331"/>
    </location>
</feature>
<dbReference type="SMART" id="SM00822">
    <property type="entry name" value="PKS_KR"/>
    <property type="match status" value="1"/>
</dbReference>
<dbReference type="PANTHER" id="PTHR44196:SF1">
    <property type="entry name" value="DEHYDROGENASE_REDUCTASE SDR FAMILY MEMBER 7B"/>
    <property type="match status" value="1"/>
</dbReference>
<dbReference type="GO" id="GO:0016491">
    <property type="term" value="F:oxidoreductase activity"/>
    <property type="evidence" value="ECO:0007669"/>
    <property type="project" value="UniProtKB-KW"/>
</dbReference>
<dbReference type="InterPro" id="IPR002347">
    <property type="entry name" value="SDR_fam"/>
</dbReference>
<dbReference type="NCBIfam" id="NF005495">
    <property type="entry name" value="PRK07109.1"/>
    <property type="match status" value="1"/>
</dbReference>
<comment type="caution">
    <text evidence="6">The sequence shown here is derived from an EMBL/GenBank/DDBJ whole genome shotgun (WGS) entry which is preliminary data.</text>
</comment>
<keyword evidence="2" id="KW-0560">Oxidoreductase</keyword>
<dbReference type="RefSeq" id="WP_149318055.1">
    <property type="nucleotide sequence ID" value="NZ_CP080294.1"/>
</dbReference>
<organism evidence="6 7">
    <name type="scientific">Cupriavidus cauae</name>
    <dbReference type="NCBI Taxonomy" id="2608999"/>
    <lineage>
        <taxon>Bacteria</taxon>
        <taxon>Pseudomonadati</taxon>
        <taxon>Pseudomonadota</taxon>
        <taxon>Betaproteobacteria</taxon>
        <taxon>Burkholderiales</taxon>
        <taxon>Burkholderiaceae</taxon>
        <taxon>Cupriavidus</taxon>
    </lineage>
</organism>
<dbReference type="Pfam" id="PF00106">
    <property type="entry name" value="adh_short"/>
    <property type="match status" value="1"/>
</dbReference>
<reference evidence="6 7" key="1">
    <citation type="submission" date="2019-09" db="EMBL/GenBank/DDBJ databases">
        <title>Isolation of a novel species in the genus Cupriavidus from patients with sepsis using whole genome sequencing.</title>
        <authorList>
            <person name="Kweon O.J."/>
            <person name="Lee M.-K."/>
        </authorList>
    </citation>
    <scope>NUCLEOTIDE SEQUENCE [LARGE SCALE GENOMIC DNA]</scope>
    <source>
        <strain evidence="6 7">MKL-01</strain>
    </source>
</reference>
<dbReference type="PRINTS" id="PR00080">
    <property type="entry name" value="SDRFAMILY"/>
</dbReference>
<dbReference type="AlphaFoldDB" id="A0A5M8B6Q7"/>
<dbReference type="EMBL" id="VWRN01000017">
    <property type="protein sequence ID" value="KAA6129610.1"/>
    <property type="molecule type" value="Genomic_DNA"/>
</dbReference>